<name>A0A4V4H7E1_MUSBA</name>
<dbReference type="Pfam" id="PF13947">
    <property type="entry name" value="GUB_WAK_bind"/>
    <property type="match status" value="1"/>
</dbReference>
<comment type="subcellular location">
    <subcellularLocation>
        <location evidence="1">Membrane</location>
        <topology evidence="1">Single-pass membrane protein</topology>
    </subcellularLocation>
</comment>
<keyword evidence="6" id="KW-1185">Reference proteome</keyword>
<evidence type="ECO:0000313" key="6">
    <source>
        <dbReference type="Proteomes" id="UP000317650"/>
    </source>
</evidence>
<dbReference type="GO" id="GO:0016020">
    <property type="term" value="C:membrane"/>
    <property type="evidence" value="ECO:0007669"/>
    <property type="project" value="UniProtKB-SubCell"/>
</dbReference>
<feature type="domain" description="Wall-associated receptor kinase galacturonan-binding" evidence="4">
    <location>
        <begin position="31"/>
        <end position="94"/>
    </location>
</feature>
<evidence type="ECO:0000259" key="4">
    <source>
        <dbReference type="Pfam" id="PF13947"/>
    </source>
</evidence>
<dbReference type="EMBL" id="PYDT01000004">
    <property type="protein sequence ID" value="THU63436.1"/>
    <property type="molecule type" value="Genomic_DNA"/>
</dbReference>
<comment type="caution">
    <text evidence="5">The sequence shown here is derived from an EMBL/GenBank/DDBJ whole genome shotgun (WGS) entry which is preliminary data.</text>
</comment>
<evidence type="ECO:0000256" key="3">
    <source>
        <dbReference type="SAM" id="SignalP"/>
    </source>
</evidence>
<feature type="chain" id="PRO_5020964274" description="Wall-associated receptor kinase galacturonan-binding domain-containing protein" evidence="3">
    <location>
        <begin position="27"/>
        <end position="227"/>
    </location>
</feature>
<keyword evidence="2 3" id="KW-0732">Signal</keyword>
<evidence type="ECO:0000256" key="1">
    <source>
        <dbReference type="ARBA" id="ARBA00004167"/>
    </source>
</evidence>
<dbReference type="PANTHER" id="PTHR33138:SF1">
    <property type="entry name" value="OS01G0113900 PROTEIN"/>
    <property type="match status" value="1"/>
</dbReference>
<evidence type="ECO:0000313" key="5">
    <source>
        <dbReference type="EMBL" id="THU63436.1"/>
    </source>
</evidence>
<reference evidence="5 6" key="1">
    <citation type="journal article" date="2019" name="Nat. Plants">
        <title>Genome sequencing of Musa balbisiana reveals subgenome evolution and function divergence in polyploid bananas.</title>
        <authorList>
            <person name="Yao X."/>
        </authorList>
    </citation>
    <scope>NUCLEOTIDE SEQUENCE [LARGE SCALE GENOMIC DNA]</scope>
    <source>
        <strain evidence="6">cv. DH-PKW</strain>
        <tissue evidence="5">Leaves</tissue>
    </source>
</reference>
<gene>
    <name evidence="5" type="ORF">C4D60_Mb01t15720</name>
</gene>
<proteinExistence type="predicted"/>
<dbReference type="GO" id="GO:0030247">
    <property type="term" value="F:polysaccharide binding"/>
    <property type="evidence" value="ECO:0007669"/>
    <property type="project" value="InterPro"/>
</dbReference>
<dbReference type="Proteomes" id="UP000317650">
    <property type="component" value="Chromosome 1"/>
</dbReference>
<dbReference type="InterPro" id="IPR025287">
    <property type="entry name" value="WAK_GUB"/>
</dbReference>
<evidence type="ECO:0000256" key="2">
    <source>
        <dbReference type="ARBA" id="ARBA00022729"/>
    </source>
</evidence>
<dbReference type="AlphaFoldDB" id="A0A4V4H7E1"/>
<organism evidence="5 6">
    <name type="scientific">Musa balbisiana</name>
    <name type="common">Banana</name>
    <dbReference type="NCBI Taxonomy" id="52838"/>
    <lineage>
        <taxon>Eukaryota</taxon>
        <taxon>Viridiplantae</taxon>
        <taxon>Streptophyta</taxon>
        <taxon>Embryophyta</taxon>
        <taxon>Tracheophyta</taxon>
        <taxon>Spermatophyta</taxon>
        <taxon>Magnoliopsida</taxon>
        <taxon>Liliopsida</taxon>
        <taxon>Zingiberales</taxon>
        <taxon>Musaceae</taxon>
        <taxon>Musa</taxon>
    </lineage>
</organism>
<accession>A0A4V4H7E1</accession>
<dbReference type="PANTHER" id="PTHR33138">
    <property type="entry name" value="OS01G0690200 PROTEIN"/>
    <property type="match status" value="1"/>
</dbReference>
<feature type="signal peptide" evidence="3">
    <location>
        <begin position="1"/>
        <end position="26"/>
    </location>
</feature>
<sequence length="227" mass="25180">MAATEASAIFPLVLLLHLLFSGLAAARQDDCPPFSCGQLRDVKTPFRRKDDPAICGETAYQLSCDANRSTIRIGSADYFVTQISYENSTFRLVDRSLANGSCGLPAQPLSPTTWSTAGLYCGSYYWASFMSCSETIRNDTRYHLLSCLSHKDTLVYVIVAPEADELGYLHPWCEYLSMIPVAYDAFVIPPSSAIDAFSILQKGFDCYIPGRNRKSTIIHQCLKEATR</sequence>
<protein>
    <recommendedName>
        <fullName evidence="4">Wall-associated receptor kinase galacturonan-binding domain-containing protein</fullName>
    </recommendedName>
</protein>